<accession>A0A1T5LHG1</accession>
<gene>
    <name evidence="3" type="ORF">SAMN06296058_2535</name>
</gene>
<dbReference type="Proteomes" id="UP000190341">
    <property type="component" value="Unassembled WGS sequence"/>
</dbReference>
<dbReference type="AlphaFoldDB" id="A0A1T5LHG1"/>
<feature type="signal peptide" evidence="2">
    <location>
        <begin position="1"/>
        <end position="25"/>
    </location>
</feature>
<evidence type="ECO:0000313" key="4">
    <source>
        <dbReference type="Proteomes" id="UP000190341"/>
    </source>
</evidence>
<protein>
    <submittedName>
        <fullName evidence="3">Uncharacterized protein</fullName>
    </submittedName>
</protein>
<name>A0A1T5LHG1_9GAMM</name>
<dbReference type="RefSeq" id="WP_079724882.1">
    <property type="nucleotide sequence ID" value="NZ_BMCL01000001.1"/>
</dbReference>
<feature type="region of interest" description="Disordered" evidence="1">
    <location>
        <begin position="148"/>
        <end position="167"/>
    </location>
</feature>
<evidence type="ECO:0000313" key="3">
    <source>
        <dbReference type="EMBL" id="SKC75421.1"/>
    </source>
</evidence>
<keyword evidence="4" id="KW-1185">Reference proteome</keyword>
<evidence type="ECO:0000256" key="1">
    <source>
        <dbReference type="SAM" id="MobiDB-lite"/>
    </source>
</evidence>
<proteinExistence type="predicted"/>
<feature type="chain" id="PRO_5012617451" evidence="2">
    <location>
        <begin position="26"/>
        <end position="167"/>
    </location>
</feature>
<organism evidence="3 4">
    <name type="scientific">Pseudoxanthomonas indica</name>
    <dbReference type="NCBI Taxonomy" id="428993"/>
    <lineage>
        <taxon>Bacteria</taxon>
        <taxon>Pseudomonadati</taxon>
        <taxon>Pseudomonadota</taxon>
        <taxon>Gammaproteobacteria</taxon>
        <taxon>Lysobacterales</taxon>
        <taxon>Lysobacteraceae</taxon>
        <taxon>Pseudoxanthomonas</taxon>
    </lineage>
</organism>
<keyword evidence="2" id="KW-0732">Signal</keyword>
<evidence type="ECO:0000256" key="2">
    <source>
        <dbReference type="SAM" id="SignalP"/>
    </source>
</evidence>
<sequence>MKASLPSLLLPCLIASALVPGTVRAQEALDLKLPQGSVYSQDPPGTFYGDTSGVPVSQANTVVARNACGTPLDEDDGKAAVHGSVATGIGYTKGRGNSHWNAANVNLCKTYTTDEGNTGAFNLNIGVSQYDGPGWGPGYGRGYYNNRRAPGDVGPPPAQGFGGARIR</sequence>
<dbReference type="EMBL" id="FUZV01000002">
    <property type="protein sequence ID" value="SKC75421.1"/>
    <property type="molecule type" value="Genomic_DNA"/>
</dbReference>
<reference evidence="3 4" key="1">
    <citation type="submission" date="2017-02" db="EMBL/GenBank/DDBJ databases">
        <authorList>
            <person name="Peterson S.W."/>
        </authorList>
    </citation>
    <scope>NUCLEOTIDE SEQUENCE [LARGE SCALE GENOMIC DNA]</scope>
    <source>
        <strain evidence="3 4">P15</strain>
    </source>
</reference>